<accession>A0A4D6MH41</accession>
<reference evidence="1 2" key="1">
    <citation type="submission" date="2019-04" db="EMBL/GenBank/DDBJ databases">
        <title>An improved genome assembly and genetic linkage map for asparagus bean, Vigna unguiculata ssp. sesquipedialis.</title>
        <authorList>
            <person name="Xia Q."/>
            <person name="Zhang R."/>
            <person name="Dong Y."/>
        </authorList>
    </citation>
    <scope>NUCLEOTIDE SEQUENCE [LARGE SCALE GENOMIC DNA]</scope>
    <source>
        <tissue evidence="1">Leaf</tissue>
    </source>
</reference>
<protein>
    <submittedName>
        <fullName evidence="1">Uncharacterized protein</fullName>
    </submittedName>
</protein>
<organism evidence="1 2">
    <name type="scientific">Vigna unguiculata</name>
    <name type="common">Cowpea</name>
    <dbReference type="NCBI Taxonomy" id="3917"/>
    <lineage>
        <taxon>Eukaryota</taxon>
        <taxon>Viridiplantae</taxon>
        <taxon>Streptophyta</taxon>
        <taxon>Embryophyta</taxon>
        <taxon>Tracheophyta</taxon>
        <taxon>Spermatophyta</taxon>
        <taxon>Magnoliopsida</taxon>
        <taxon>eudicotyledons</taxon>
        <taxon>Gunneridae</taxon>
        <taxon>Pentapetalae</taxon>
        <taxon>rosids</taxon>
        <taxon>fabids</taxon>
        <taxon>Fabales</taxon>
        <taxon>Fabaceae</taxon>
        <taxon>Papilionoideae</taxon>
        <taxon>50 kb inversion clade</taxon>
        <taxon>NPAAA clade</taxon>
        <taxon>indigoferoid/millettioid clade</taxon>
        <taxon>Phaseoleae</taxon>
        <taxon>Vigna</taxon>
    </lineage>
</organism>
<proteinExistence type="predicted"/>
<keyword evidence="2" id="KW-1185">Reference proteome</keyword>
<dbReference type="AlphaFoldDB" id="A0A4D6MH41"/>
<evidence type="ECO:0000313" key="2">
    <source>
        <dbReference type="Proteomes" id="UP000501690"/>
    </source>
</evidence>
<dbReference type="Proteomes" id="UP000501690">
    <property type="component" value="Linkage Group LG7"/>
</dbReference>
<gene>
    <name evidence="1" type="ORF">DEO72_LG7g1337</name>
</gene>
<dbReference type="EMBL" id="CP039351">
    <property type="protein sequence ID" value="QCE00051.1"/>
    <property type="molecule type" value="Genomic_DNA"/>
</dbReference>
<name>A0A4D6MH41_VIGUN</name>
<sequence>MVAELLFSSGGCWCASIEALLQCSGAWREDGGVAHERWLLATLTLQCEADGSGRR</sequence>
<evidence type="ECO:0000313" key="1">
    <source>
        <dbReference type="EMBL" id="QCE00051.1"/>
    </source>
</evidence>